<dbReference type="InterPro" id="IPR010730">
    <property type="entry name" value="HET"/>
</dbReference>
<reference evidence="2 3" key="1">
    <citation type="submission" date="2018-12" db="EMBL/GenBank/DDBJ databases">
        <title>Draft genome sequence of Xylaria grammica IHI A82.</title>
        <authorList>
            <person name="Buettner E."/>
            <person name="Kellner H."/>
        </authorList>
    </citation>
    <scope>NUCLEOTIDE SEQUENCE [LARGE SCALE GENOMIC DNA]</scope>
    <source>
        <strain evidence="2 3">IHI A82</strain>
    </source>
</reference>
<dbReference type="STRING" id="363999.A0A439CSY4"/>
<dbReference type="AlphaFoldDB" id="A0A439CSY4"/>
<evidence type="ECO:0000313" key="2">
    <source>
        <dbReference type="EMBL" id="RWA05191.1"/>
    </source>
</evidence>
<dbReference type="EMBL" id="RYZI01000467">
    <property type="protein sequence ID" value="RWA05191.1"/>
    <property type="molecule type" value="Genomic_DNA"/>
</dbReference>
<protein>
    <recommendedName>
        <fullName evidence="1">Heterokaryon incompatibility domain-containing protein</fullName>
    </recommendedName>
</protein>
<accession>A0A439CSY4</accession>
<keyword evidence="3" id="KW-1185">Reference proteome</keyword>
<name>A0A439CSY4_9PEZI</name>
<sequence>MLTALASRLKTRARRRIAKNPTPEPDPKVTIDPQWVNLDEIRHWIHICTTSHGRTCEGTAVANAHTPLINGGRPAWLVDVRDECIVPAAAHRYVALSYVWGNVRGTAAAREIMNYLQQPGALNKQSGEVIVPRTIRHAMEFIGLLGERYLWVDRFCICQDDAESKHSQLNLMGQIFGGAYFTIVAANGWDADHGLRGIKGVTEPRNLTSQLLHESEYKRYIDITSTVWYSRGWTFQEMLLSPRTLLFLYQYVIWECSRGVWHESTGTTGEYPAFPDAARSRLLGGGPDKGRTKLDSSMLPPVEYYLQVVCRYNTRALTFPEDGLNAFLGITTQFVDKFPEGFLWALPIAWFDIALLWQPAEDMTRRYPKRAGGVQLPSWSWVGWQGLLDARCWEEEYAADISLPHLSRPTRLVRQPAKVTPICKFFYTEDGNKKIVQPSYAASPDEAREAPAKQPSPILSVQGPVARCMLRGGESSTVGLSKTINMCFKWICEEDAGEEDAGDDDDLGFQLRCGMMFMSPTLYSHTGDVECELLALSSAVSPLAEEPIWGRILDGYPRTEELKEQDSYEYYNVLWIARKDGVAYRRGLGKMAINVKERISFKWDEFWLG</sequence>
<dbReference type="PANTHER" id="PTHR33112">
    <property type="entry name" value="DOMAIN PROTEIN, PUTATIVE-RELATED"/>
    <property type="match status" value="1"/>
</dbReference>
<dbReference type="Proteomes" id="UP000286045">
    <property type="component" value="Unassembled WGS sequence"/>
</dbReference>
<evidence type="ECO:0000313" key="3">
    <source>
        <dbReference type="Proteomes" id="UP000286045"/>
    </source>
</evidence>
<comment type="caution">
    <text evidence="2">The sequence shown here is derived from an EMBL/GenBank/DDBJ whole genome shotgun (WGS) entry which is preliminary data.</text>
</comment>
<dbReference type="PANTHER" id="PTHR33112:SF1">
    <property type="entry name" value="HETEROKARYON INCOMPATIBILITY DOMAIN-CONTAINING PROTEIN"/>
    <property type="match status" value="1"/>
</dbReference>
<feature type="domain" description="Heterokaryon incompatibility" evidence="1">
    <location>
        <begin position="93"/>
        <end position="237"/>
    </location>
</feature>
<dbReference type="Pfam" id="PF06985">
    <property type="entry name" value="HET"/>
    <property type="match status" value="1"/>
</dbReference>
<gene>
    <name evidence="2" type="ORF">EKO27_g9909</name>
</gene>
<organism evidence="2 3">
    <name type="scientific">Xylaria grammica</name>
    <dbReference type="NCBI Taxonomy" id="363999"/>
    <lineage>
        <taxon>Eukaryota</taxon>
        <taxon>Fungi</taxon>
        <taxon>Dikarya</taxon>
        <taxon>Ascomycota</taxon>
        <taxon>Pezizomycotina</taxon>
        <taxon>Sordariomycetes</taxon>
        <taxon>Xylariomycetidae</taxon>
        <taxon>Xylariales</taxon>
        <taxon>Xylariaceae</taxon>
        <taxon>Xylaria</taxon>
    </lineage>
</organism>
<evidence type="ECO:0000259" key="1">
    <source>
        <dbReference type="Pfam" id="PF06985"/>
    </source>
</evidence>
<proteinExistence type="predicted"/>